<dbReference type="InterPro" id="IPR023885">
    <property type="entry name" value="4Fe4S-binding_SPASM_dom"/>
</dbReference>
<evidence type="ECO:0000256" key="1">
    <source>
        <dbReference type="ARBA" id="ARBA00022691"/>
    </source>
</evidence>
<dbReference type="Pfam" id="PF13186">
    <property type="entry name" value="SPASM"/>
    <property type="match status" value="1"/>
</dbReference>
<dbReference type="InterPro" id="IPR058240">
    <property type="entry name" value="rSAM_sf"/>
</dbReference>
<dbReference type="InterPro" id="IPR007197">
    <property type="entry name" value="rSAM"/>
</dbReference>
<evidence type="ECO:0000259" key="5">
    <source>
        <dbReference type="PROSITE" id="PS51918"/>
    </source>
</evidence>
<protein>
    <submittedName>
        <fullName evidence="6">Radical SAM protein</fullName>
    </submittedName>
</protein>
<dbReference type="AlphaFoldDB" id="A0A0C2JCA2"/>
<keyword evidence="7" id="KW-1185">Reference proteome</keyword>
<keyword evidence="3" id="KW-0408">Iron</keyword>
<dbReference type="PANTHER" id="PTHR11228">
    <property type="entry name" value="RADICAL SAM DOMAIN PROTEIN"/>
    <property type="match status" value="1"/>
</dbReference>
<dbReference type="SFLD" id="SFLDG01067">
    <property type="entry name" value="SPASM/twitch_domain_containing"/>
    <property type="match status" value="1"/>
</dbReference>
<feature type="domain" description="Radical SAM core" evidence="5">
    <location>
        <begin position="1"/>
        <end position="207"/>
    </location>
</feature>
<dbReference type="Gene3D" id="3.20.20.70">
    <property type="entry name" value="Aldolase class I"/>
    <property type="match status" value="1"/>
</dbReference>
<dbReference type="SFLD" id="SFLDS00029">
    <property type="entry name" value="Radical_SAM"/>
    <property type="match status" value="1"/>
</dbReference>
<evidence type="ECO:0000256" key="2">
    <source>
        <dbReference type="ARBA" id="ARBA00022723"/>
    </source>
</evidence>
<evidence type="ECO:0000256" key="4">
    <source>
        <dbReference type="ARBA" id="ARBA00023014"/>
    </source>
</evidence>
<dbReference type="STRING" id="183763.LP52_10000"/>
<dbReference type="InterPro" id="IPR050377">
    <property type="entry name" value="Radical_SAM_PqqE_MftC-like"/>
</dbReference>
<dbReference type="SFLD" id="SFLDG01216">
    <property type="entry name" value="thioether_bond_formation_requi"/>
    <property type="match status" value="1"/>
</dbReference>
<dbReference type="InterPro" id="IPR013785">
    <property type="entry name" value="Aldolase_TIM"/>
</dbReference>
<keyword evidence="2" id="KW-0479">Metal-binding</keyword>
<dbReference type="GO" id="GO:0051536">
    <property type="term" value="F:iron-sulfur cluster binding"/>
    <property type="evidence" value="ECO:0007669"/>
    <property type="project" value="UniProtKB-KW"/>
</dbReference>
<evidence type="ECO:0000313" key="7">
    <source>
        <dbReference type="Proteomes" id="UP000031675"/>
    </source>
</evidence>
<dbReference type="GO" id="GO:0003824">
    <property type="term" value="F:catalytic activity"/>
    <property type="evidence" value="ECO:0007669"/>
    <property type="project" value="InterPro"/>
</dbReference>
<accession>A0A0C2JCA2</accession>
<dbReference type="Proteomes" id="UP000031675">
    <property type="component" value="Unassembled WGS sequence"/>
</dbReference>
<proteinExistence type="predicted"/>
<dbReference type="SFLD" id="SFLDF00365">
    <property type="entry name" value="thuricin_CD_(TrnCD-like)"/>
    <property type="match status" value="1"/>
</dbReference>
<organism evidence="6 7">
    <name type="scientific">Streptomonospora alba</name>
    <dbReference type="NCBI Taxonomy" id="183763"/>
    <lineage>
        <taxon>Bacteria</taxon>
        <taxon>Bacillati</taxon>
        <taxon>Actinomycetota</taxon>
        <taxon>Actinomycetes</taxon>
        <taxon>Streptosporangiales</taxon>
        <taxon>Nocardiopsidaceae</taxon>
        <taxon>Streptomonospora</taxon>
    </lineage>
</organism>
<dbReference type="CDD" id="cd01335">
    <property type="entry name" value="Radical_SAM"/>
    <property type="match status" value="1"/>
</dbReference>
<name>A0A0C2JCA2_9ACTN</name>
<dbReference type="Pfam" id="PF04055">
    <property type="entry name" value="Radical_SAM"/>
    <property type="match status" value="1"/>
</dbReference>
<evidence type="ECO:0000313" key="6">
    <source>
        <dbReference type="EMBL" id="KIH99036.1"/>
    </source>
</evidence>
<dbReference type="PROSITE" id="PS51918">
    <property type="entry name" value="RADICAL_SAM"/>
    <property type="match status" value="1"/>
</dbReference>
<dbReference type="CDD" id="cd21109">
    <property type="entry name" value="SPASM"/>
    <property type="match status" value="1"/>
</dbReference>
<dbReference type="SUPFAM" id="SSF102114">
    <property type="entry name" value="Radical SAM enzymes"/>
    <property type="match status" value="1"/>
</dbReference>
<comment type="caution">
    <text evidence="6">The sequence shown here is derived from an EMBL/GenBank/DDBJ whole genome shotgun (WGS) entry which is preliminary data.</text>
</comment>
<dbReference type="PANTHER" id="PTHR11228:SF7">
    <property type="entry name" value="PQQA PEPTIDE CYCLASE"/>
    <property type="match status" value="1"/>
</dbReference>
<reference evidence="7" key="1">
    <citation type="journal article" date="2015" name="Chem. Biol.">
        <title>Structure, bioactivity, and resistance mechanism of streptomonomicin, an unusual lasso Peptide from an understudied halophilic actinomycete.</title>
        <authorList>
            <person name="Metelev M."/>
            <person name="Tietz J.I."/>
            <person name="Melby J.O."/>
            <person name="Blair P.M."/>
            <person name="Zhu L."/>
            <person name="Livnat I."/>
            <person name="Severinov K."/>
            <person name="Mitchell D.A."/>
        </authorList>
    </citation>
    <scope>NUCLEOTIDE SEQUENCE [LARGE SCALE GENOMIC DNA]</scope>
    <source>
        <strain evidence="7">YIM 90003</strain>
    </source>
</reference>
<evidence type="ECO:0000256" key="3">
    <source>
        <dbReference type="ARBA" id="ARBA00023004"/>
    </source>
</evidence>
<dbReference type="GO" id="GO:0046872">
    <property type="term" value="F:metal ion binding"/>
    <property type="evidence" value="ECO:0007669"/>
    <property type="project" value="UniProtKB-KW"/>
</dbReference>
<gene>
    <name evidence="6" type="ORF">LP52_10000</name>
</gene>
<dbReference type="EMBL" id="JROO01000017">
    <property type="protein sequence ID" value="KIH99036.1"/>
    <property type="molecule type" value="Genomic_DNA"/>
</dbReference>
<sequence>MEITGKCQLECSHCYASSGPNGTHGTMSSDDWRRVIDQAAACGAGMVQFIGGEPTLHPDLEDLITHALSCGIDVEVFSNLVHVPPRLWEVLARPGVRLATSWYSDDSEEHTAITGRPTHARTRSNIAEAKRREIPLRVGVIGVRETQRSDQAQQEMAALGVADVRYDDLRGVGRGAPDLGTPDSSVLCGRCAHGNLAVAPDGSVWPCVFTRWLSVGNVRENSLHDILTSDRMATVVGQLREEFSHRAECVPKMCDPQCGPSCSPACRPKGDCRPAGNCAPTYR</sequence>
<keyword evidence="4" id="KW-0411">Iron-sulfur</keyword>
<dbReference type="SFLD" id="SFLDG01386">
    <property type="entry name" value="main_SPASM_domain-containing"/>
    <property type="match status" value="1"/>
</dbReference>
<keyword evidence="1" id="KW-0949">S-adenosyl-L-methionine</keyword>
<dbReference type="OrthoDB" id="9782387at2"/>